<dbReference type="PANTHER" id="PTHR43375:SF1">
    <property type="entry name" value="OROTIDINE 5'-PHOSPHATE DECARBOXYLASE"/>
    <property type="match status" value="1"/>
</dbReference>
<comment type="caution">
    <text evidence="9">The sequence shown here is derived from an EMBL/GenBank/DDBJ whole genome shotgun (WGS) entry which is preliminary data.</text>
</comment>
<keyword evidence="5" id="KW-0456">Lyase</keyword>
<keyword evidence="3" id="KW-0210">Decarboxylase</keyword>
<dbReference type="SMART" id="SM00934">
    <property type="entry name" value="OMPdecase"/>
    <property type="match status" value="1"/>
</dbReference>
<sequence>MTPFGERLAGVFATLGQLCVGIDPHDYLLDAWGLPRSAAGVREFGLRVVDAAAGRVGILKPQAAFFELYGAAGFSALEEVLTAARAAGLLVIADAKRGDIGTSAAAYGRAWLEPGSALESDAVTLTAYAGVGSLTPVFELAERAGKGAFVLSATSNPESFVLQTARASVGGESVSVAGLVAGEVSTFNRSAAHGHDRAPAAVGNIGLVLGATKNLTDYGIDRDALAASPSTPVLAPGFGFQGATFAEVRPVFGALTPSTVVAVARSVLSAGPSGLAAGIQSQAIELGDALAASR</sequence>
<dbReference type="SUPFAM" id="SSF51366">
    <property type="entry name" value="Ribulose-phoshate binding barrel"/>
    <property type="match status" value="1"/>
</dbReference>
<dbReference type="InterPro" id="IPR011995">
    <property type="entry name" value="OMPdecase_type-2"/>
</dbReference>
<evidence type="ECO:0000259" key="8">
    <source>
        <dbReference type="SMART" id="SM00934"/>
    </source>
</evidence>
<comment type="catalytic activity">
    <reaction evidence="6">
        <text>orotidine 5'-phosphate + H(+) = UMP + CO2</text>
        <dbReference type="Rhea" id="RHEA:11596"/>
        <dbReference type="ChEBI" id="CHEBI:15378"/>
        <dbReference type="ChEBI" id="CHEBI:16526"/>
        <dbReference type="ChEBI" id="CHEBI:57538"/>
        <dbReference type="ChEBI" id="CHEBI:57865"/>
        <dbReference type="EC" id="4.1.1.23"/>
    </reaction>
</comment>
<dbReference type="NCBIfam" id="TIGR02127">
    <property type="entry name" value="pyrF_sub2"/>
    <property type="match status" value="1"/>
</dbReference>
<gene>
    <name evidence="9" type="ORF">B7R54_09275</name>
</gene>
<dbReference type="EMBL" id="NBWZ01000001">
    <property type="protein sequence ID" value="RFA11184.1"/>
    <property type="molecule type" value="Genomic_DNA"/>
</dbReference>
<name>A0A3E0VMH5_9MICO</name>
<evidence type="ECO:0000256" key="1">
    <source>
        <dbReference type="ARBA" id="ARBA00004861"/>
    </source>
</evidence>
<comment type="pathway">
    <text evidence="1">Pyrimidine metabolism; UMP biosynthesis via de novo pathway; UMP from orotate: step 2/2.</text>
</comment>
<dbReference type="AlphaFoldDB" id="A0A3E0VMH5"/>
<evidence type="ECO:0000313" key="10">
    <source>
        <dbReference type="Proteomes" id="UP000256486"/>
    </source>
</evidence>
<evidence type="ECO:0000256" key="5">
    <source>
        <dbReference type="ARBA" id="ARBA00023239"/>
    </source>
</evidence>
<dbReference type="Pfam" id="PF00215">
    <property type="entry name" value="OMPdecase"/>
    <property type="match status" value="1"/>
</dbReference>
<dbReference type="PANTHER" id="PTHR43375">
    <property type="entry name" value="OROTIDINE 5'-PHOSPHATE DECARBOXYLASE"/>
    <property type="match status" value="1"/>
</dbReference>
<reference evidence="9 10" key="1">
    <citation type="submission" date="2017-04" db="EMBL/GenBank/DDBJ databases">
        <title>Comparative genome analysis of Subtercola boreus.</title>
        <authorList>
            <person name="Cho Y.-J."/>
            <person name="Cho A."/>
            <person name="Kim O.-S."/>
            <person name="Lee J.-I."/>
        </authorList>
    </citation>
    <scope>NUCLEOTIDE SEQUENCE [LARGE SCALE GENOMIC DNA]</scope>
    <source>
        <strain evidence="9 10">K300</strain>
    </source>
</reference>
<evidence type="ECO:0000256" key="7">
    <source>
        <dbReference type="NCBIfam" id="TIGR02127"/>
    </source>
</evidence>
<dbReference type="InterPro" id="IPR011060">
    <property type="entry name" value="RibuloseP-bd_barrel"/>
</dbReference>
<comment type="similarity">
    <text evidence="2">Belongs to the OMP decarboxylase family. Type 2 subfamily.</text>
</comment>
<keyword evidence="10" id="KW-1185">Reference proteome</keyword>
<dbReference type="UniPathway" id="UPA00070">
    <property type="reaction ID" value="UER00120"/>
</dbReference>
<dbReference type="InterPro" id="IPR013785">
    <property type="entry name" value="Aldolase_TIM"/>
</dbReference>
<dbReference type="GO" id="GO:0006207">
    <property type="term" value="P:'de novo' pyrimidine nucleobase biosynthetic process"/>
    <property type="evidence" value="ECO:0007669"/>
    <property type="project" value="InterPro"/>
</dbReference>
<evidence type="ECO:0000256" key="6">
    <source>
        <dbReference type="ARBA" id="ARBA00049157"/>
    </source>
</evidence>
<proteinExistence type="inferred from homology"/>
<evidence type="ECO:0000256" key="2">
    <source>
        <dbReference type="ARBA" id="ARBA00008847"/>
    </source>
</evidence>
<dbReference type="GO" id="GO:0004590">
    <property type="term" value="F:orotidine-5'-phosphate decarboxylase activity"/>
    <property type="evidence" value="ECO:0007669"/>
    <property type="project" value="UniProtKB-UniRule"/>
</dbReference>
<keyword evidence="4" id="KW-0665">Pyrimidine biosynthesis</keyword>
<evidence type="ECO:0000313" key="9">
    <source>
        <dbReference type="EMBL" id="RFA11184.1"/>
    </source>
</evidence>
<dbReference type="CDD" id="cd04725">
    <property type="entry name" value="OMP_decarboxylase_like"/>
    <property type="match status" value="1"/>
</dbReference>
<dbReference type="InterPro" id="IPR001754">
    <property type="entry name" value="OMPdeCOase_dom"/>
</dbReference>
<dbReference type="OrthoDB" id="9808470at2"/>
<evidence type="ECO:0000256" key="3">
    <source>
        <dbReference type="ARBA" id="ARBA00022793"/>
    </source>
</evidence>
<organism evidence="9 10">
    <name type="scientific">Subtercola boreus</name>
    <dbReference type="NCBI Taxonomy" id="120213"/>
    <lineage>
        <taxon>Bacteria</taxon>
        <taxon>Bacillati</taxon>
        <taxon>Actinomycetota</taxon>
        <taxon>Actinomycetes</taxon>
        <taxon>Micrococcales</taxon>
        <taxon>Microbacteriaceae</taxon>
        <taxon>Subtercola</taxon>
    </lineage>
</organism>
<dbReference type="GO" id="GO:0044205">
    <property type="term" value="P:'de novo' UMP biosynthetic process"/>
    <property type="evidence" value="ECO:0007669"/>
    <property type="project" value="UniProtKB-UniPathway"/>
</dbReference>
<protein>
    <recommendedName>
        <fullName evidence="7">Orotidine-5'-phosphate decarboxylase</fullName>
        <ecNumber evidence="7">4.1.1.23</ecNumber>
    </recommendedName>
</protein>
<feature type="domain" description="Orotidine 5'-phosphate decarboxylase" evidence="8">
    <location>
        <begin position="17"/>
        <end position="279"/>
    </location>
</feature>
<dbReference type="EC" id="4.1.1.23" evidence="7"/>
<evidence type="ECO:0000256" key="4">
    <source>
        <dbReference type="ARBA" id="ARBA00022975"/>
    </source>
</evidence>
<accession>A0A3E0VMH5</accession>
<dbReference type="Gene3D" id="3.20.20.70">
    <property type="entry name" value="Aldolase class I"/>
    <property type="match status" value="1"/>
</dbReference>
<dbReference type="Proteomes" id="UP000256486">
    <property type="component" value="Unassembled WGS sequence"/>
</dbReference>